<dbReference type="InParanoid" id="A0A401H3M9"/>
<gene>
    <name evidence="2" type="ORF">SCP_1500130</name>
</gene>
<dbReference type="SUPFAM" id="SSF52047">
    <property type="entry name" value="RNI-like"/>
    <property type="match status" value="1"/>
</dbReference>
<dbReference type="GeneID" id="38785928"/>
<dbReference type="Gene3D" id="3.80.10.10">
    <property type="entry name" value="Ribonuclease Inhibitor"/>
    <property type="match status" value="1"/>
</dbReference>
<dbReference type="EMBL" id="BFAD01000015">
    <property type="protein sequence ID" value="GBE89011.1"/>
    <property type="molecule type" value="Genomic_DNA"/>
</dbReference>
<dbReference type="STRING" id="139825.A0A401H3M9"/>
<evidence type="ECO:0000313" key="2">
    <source>
        <dbReference type="EMBL" id="GBE89011.1"/>
    </source>
</evidence>
<dbReference type="RefSeq" id="XP_027619924.1">
    <property type="nucleotide sequence ID" value="XM_027764123.1"/>
</dbReference>
<sequence length="633" mass="69946">MSFVNLPEPATQATLADARRELVSDRLAVRVLSDKIQAAEDDLARIVEESRCAVRDMERERAALQEKVALTLAYISPIRRLPHELLRYIFLLNFEDYPCCAWVLSAVCSLWRRLVLSMPVLWSKIRLVTTQSTSADTIRLWLERSGTSVPLDIEIFLRSEPFSGIDLSCRRRSSSTSAHGWTYGPAGWTTTPSPLAHPGLGANAHATYVQVPQTAGIHFFPIAQAAQLVVANGVASAPSTASQEDPWDMPPLVSAERAPSLSRSKTSMHWGHIAFFYLVEQMRRWERFVFRFDKQFASFTALKAIEGDAPLLREFEVSCADSAFYHDWKWLPSASANSTFDISSLTTLTLHHVPFKWSAPMLRNLHSLSLRTLPTVHLALDRILYIIASNPELETLSLHFTSPNPPVLPLTPTTLQELKVLNLGGHYLLSTLVDSLILPSLDVLILDIDARDPIEDTVASLLARSNNPSLTRLSLAYGLGPGANSGFYYGGAGVASWHFLGELDHLLSLQIGSAPFEPLLATLGAPDDDPQQDHWICPNLRALAMRGCHHTHGDGVSKLVQMVEARNPEISAAGPVPYLGGVVAPARLRQLELYDCASLGPDVIKWLKTRIEDVACTEPLFEGSPRSPAYPYL</sequence>
<reference evidence="2 3" key="1">
    <citation type="journal article" date="2018" name="Sci. Rep.">
        <title>Genome sequence of the cauliflower mushroom Sparassis crispa (Hanabiratake) and its association with beneficial usage.</title>
        <authorList>
            <person name="Kiyama R."/>
            <person name="Furutani Y."/>
            <person name="Kawaguchi K."/>
            <person name="Nakanishi T."/>
        </authorList>
    </citation>
    <scope>NUCLEOTIDE SEQUENCE [LARGE SCALE GENOMIC DNA]</scope>
</reference>
<protein>
    <submittedName>
        <fullName evidence="2">Uncharacterized protein</fullName>
    </submittedName>
</protein>
<dbReference type="AlphaFoldDB" id="A0A401H3M9"/>
<organism evidence="2 3">
    <name type="scientific">Sparassis crispa</name>
    <dbReference type="NCBI Taxonomy" id="139825"/>
    <lineage>
        <taxon>Eukaryota</taxon>
        <taxon>Fungi</taxon>
        <taxon>Dikarya</taxon>
        <taxon>Basidiomycota</taxon>
        <taxon>Agaricomycotina</taxon>
        <taxon>Agaricomycetes</taxon>
        <taxon>Polyporales</taxon>
        <taxon>Sparassidaceae</taxon>
        <taxon>Sparassis</taxon>
    </lineage>
</organism>
<keyword evidence="1" id="KW-0175">Coiled coil</keyword>
<proteinExistence type="predicted"/>
<comment type="caution">
    <text evidence="2">The sequence shown here is derived from an EMBL/GenBank/DDBJ whole genome shotgun (WGS) entry which is preliminary data.</text>
</comment>
<accession>A0A401H3M9</accession>
<evidence type="ECO:0000256" key="1">
    <source>
        <dbReference type="SAM" id="Coils"/>
    </source>
</evidence>
<dbReference type="SUPFAM" id="SSF81383">
    <property type="entry name" value="F-box domain"/>
    <property type="match status" value="1"/>
</dbReference>
<keyword evidence="3" id="KW-1185">Reference proteome</keyword>
<dbReference type="InterPro" id="IPR032675">
    <property type="entry name" value="LRR_dom_sf"/>
</dbReference>
<name>A0A401H3M9_9APHY</name>
<dbReference type="InterPro" id="IPR036047">
    <property type="entry name" value="F-box-like_dom_sf"/>
</dbReference>
<evidence type="ECO:0000313" key="3">
    <source>
        <dbReference type="Proteomes" id="UP000287166"/>
    </source>
</evidence>
<feature type="coiled-coil region" evidence="1">
    <location>
        <begin position="29"/>
        <end position="67"/>
    </location>
</feature>
<dbReference type="OrthoDB" id="3208947at2759"/>
<dbReference type="Proteomes" id="UP000287166">
    <property type="component" value="Unassembled WGS sequence"/>
</dbReference>